<dbReference type="InterPro" id="IPR023772">
    <property type="entry name" value="DNA-bd_HTH_TetR-type_CS"/>
</dbReference>
<dbReference type="Gene3D" id="1.10.10.60">
    <property type="entry name" value="Homeodomain-like"/>
    <property type="match status" value="1"/>
</dbReference>
<evidence type="ECO:0000256" key="2">
    <source>
        <dbReference type="ARBA" id="ARBA00023015"/>
    </source>
</evidence>
<keyword evidence="1" id="KW-0678">Repressor</keyword>
<dbReference type="Gene3D" id="1.10.357.10">
    <property type="entry name" value="Tetracycline Repressor, domain 2"/>
    <property type="match status" value="1"/>
</dbReference>
<protein>
    <submittedName>
        <fullName evidence="7">AcrR family transcriptional regulator</fullName>
    </submittedName>
</protein>
<evidence type="ECO:0000256" key="1">
    <source>
        <dbReference type="ARBA" id="ARBA00022491"/>
    </source>
</evidence>
<dbReference type="PRINTS" id="PR00455">
    <property type="entry name" value="HTHTETR"/>
</dbReference>
<feature type="DNA-binding region" description="H-T-H motif" evidence="5">
    <location>
        <begin position="39"/>
        <end position="58"/>
    </location>
</feature>
<organism evidence="7 8">
    <name type="scientific">Ottowia thiooxydans</name>
    <dbReference type="NCBI Taxonomy" id="219182"/>
    <lineage>
        <taxon>Bacteria</taxon>
        <taxon>Pseudomonadati</taxon>
        <taxon>Pseudomonadota</taxon>
        <taxon>Betaproteobacteria</taxon>
        <taxon>Burkholderiales</taxon>
        <taxon>Comamonadaceae</taxon>
        <taxon>Ottowia</taxon>
    </lineage>
</organism>
<keyword evidence="2" id="KW-0805">Transcription regulation</keyword>
<keyword evidence="8" id="KW-1185">Reference proteome</keyword>
<dbReference type="PROSITE" id="PS01081">
    <property type="entry name" value="HTH_TETR_1"/>
    <property type="match status" value="1"/>
</dbReference>
<dbReference type="InterPro" id="IPR036271">
    <property type="entry name" value="Tet_transcr_reg_TetR-rel_C_sf"/>
</dbReference>
<keyword evidence="3 5" id="KW-0238">DNA-binding</keyword>
<dbReference type="EMBL" id="JBEPSH010000004">
    <property type="protein sequence ID" value="MET4577096.1"/>
    <property type="molecule type" value="Genomic_DNA"/>
</dbReference>
<dbReference type="InterPro" id="IPR050109">
    <property type="entry name" value="HTH-type_TetR-like_transc_reg"/>
</dbReference>
<evidence type="ECO:0000256" key="4">
    <source>
        <dbReference type="ARBA" id="ARBA00023163"/>
    </source>
</evidence>
<dbReference type="RefSeq" id="WP_354443195.1">
    <property type="nucleotide sequence ID" value="NZ_JBEPSH010000004.1"/>
</dbReference>
<dbReference type="Pfam" id="PF17932">
    <property type="entry name" value="TetR_C_24"/>
    <property type="match status" value="1"/>
</dbReference>
<dbReference type="PROSITE" id="PS50977">
    <property type="entry name" value="HTH_TETR_2"/>
    <property type="match status" value="1"/>
</dbReference>
<evidence type="ECO:0000259" key="6">
    <source>
        <dbReference type="PROSITE" id="PS50977"/>
    </source>
</evidence>
<dbReference type="InterPro" id="IPR001647">
    <property type="entry name" value="HTH_TetR"/>
</dbReference>
<evidence type="ECO:0000313" key="7">
    <source>
        <dbReference type="EMBL" id="MET4577096.1"/>
    </source>
</evidence>
<dbReference type="Proteomes" id="UP001549320">
    <property type="component" value="Unassembled WGS sequence"/>
</dbReference>
<dbReference type="SUPFAM" id="SSF46689">
    <property type="entry name" value="Homeodomain-like"/>
    <property type="match status" value="1"/>
</dbReference>
<comment type="caution">
    <text evidence="7">The sequence shown here is derived from an EMBL/GenBank/DDBJ whole genome shotgun (WGS) entry which is preliminary data.</text>
</comment>
<sequence length="218" mass="24685">MAQEKKTSTRAGARVEDRQAQLLDIAGRLFAKHGFQGTSLREIAEEAKITKAALYYHFPNKEALYERIVLHGLEMLLEHVMAATAQETTAVDKVRAFMLSTADYYTMNRDAWITGSNAFHTTHESISRTKGVLFRDQYEKHLRHCIQQGIKSGEFREMDPAIAGRLLLSSINSMWRWHKIDGPLSAHQIVEQFLEILMVGMRTKPAVVSTRKLAAAQA</sequence>
<keyword evidence="4" id="KW-0804">Transcription</keyword>
<name>A0ABV2Q7U1_9BURK</name>
<reference evidence="7 8" key="1">
    <citation type="submission" date="2024-06" db="EMBL/GenBank/DDBJ databases">
        <title>Sorghum-associated microbial communities from plants grown in Nebraska, USA.</title>
        <authorList>
            <person name="Schachtman D."/>
        </authorList>
    </citation>
    <scope>NUCLEOTIDE SEQUENCE [LARGE SCALE GENOMIC DNA]</scope>
    <source>
        <strain evidence="7 8">2709</strain>
    </source>
</reference>
<dbReference type="InterPro" id="IPR041490">
    <property type="entry name" value="KstR2_TetR_C"/>
</dbReference>
<dbReference type="InterPro" id="IPR009057">
    <property type="entry name" value="Homeodomain-like_sf"/>
</dbReference>
<accession>A0ABV2Q7U1</accession>
<dbReference type="PANTHER" id="PTHR30055">
    <property type="entry name" value="HTH-TYPE TRANSCRIPTIONAL REGULATOR RUTR"/>
    <property type="match status" value="1"/>
</dbReference>
<dbReference type="SUPFAM" id="SSF48498">
    <property type="entry name" value="Tetracyclin repressor-like, C-terminal domain"/>
    <property type="match status" value="1"/>
</dbReference>
<evidence type="ECO:0000256" key="3">
    <source>
        <dbReference type="ARBA" id="ARBA00023125"/>
    </source>
</evidence>
<dbReference type="PANTHER" id="PTHR30055:SF240">
    <property type="entry name" value="HTH-TYPE TRANSCRIPTIONAL REGULATOR ACRR"/>
    <property type="match status" value="1"/>
</dbReference>
<proteinExistence type="predicted"/>
<gene>
    <name evidence="7" type="ORF">ABIE13_002207</name>
</gene>
<evidence type="ECO:0000313" key="8">
    <source>
        <dbReference type="Proteomes" id="UP001549320"/>
    </source>
</evidence>
<evidence type="ECO:0000256" key="5">
    <source>
        <dbReference type="PROSITE-ProRule" id="PRU00335"/>
    </source>
</evidence>
<feature type="domain" description="HTH tetR-type" evidence="6">
    <location>
        <begin position="16"/>
        <end position="76"/>
    </location>
</feature>
<dbReference type="Pfam" id="PF00440">
    <property type="entry name" value="TetR_N"/>
    <property type="match status" value="1"/>
</dbReference>